<dbReference type="KEGG" id="bun:Bun01g_24280"/>
<name>A0A4Y1VHV4_BACUN</name>
<evidence type="ECO:0000313" key="1">
    <source>
        <dbReference type="EMBL" id="BBK88058.1"/>
    </source>
</evidence>
<dbReference type="EMBL" id="AP019724">
    <property type="protein sequence ID" value="BBK88058.1"/>
    <property type="molecule type" value="Genomic_DNA"/>
</dbReference>
<dbReference type="Proteomes" id="UP000320533">
    <property type="component" value="Chromosome"/>
</dbReference>
<proteinExistence type="predicted"/>
<reference evidence="1 2" key="1">
    <citation type="submission" date="2019-06" db="EMBL/GenBank/DDBJ databases">
        <title>Complete genome sequence of Bacteroides uniformis NBRC 113350.</title>
        <authorList>
            <person name="Miura T."/>
            <person name="Furukawa M."/>
            <person name="Shimamura M."/>
            <person name="Ohyama Y."/>
            <person name="Yamazoe A."/>
            <person name="Kawasaki H."/>
        </authorList>
    </citation>
    <scope>NUCLEOTIDE SEQUENCE [LARGE SCALE GENOMIC DNA]</scope>
    <source>
        <strain evidence="1 2">NBRC 113350</strain>
    </source>
</reference>
<accession>A0A4Y1VHV4</accession>
<dbReference type="AlphaFoldDB" id="A0A4Y1VHV4"/>
<evidence type="ECO:0000313" key="2">
    <source>
        <dbReference type="Proteomes" id="UP000320533"/>
    </source>
</evidence>
<gene>
    <name evidence="1" type="ORF">Bun01g_24280</name>
</gene>
<sequence length="165" mass="18916">MGVVNNDHYNTYRSRKGIPVEHTCDRSKLPAGTVILKVMKPKVVRTVVNLIEEHHFEVLKVKYPDGSISQVYLPCDADALSHLYDEVVPGTHITSSLLSYLLFNRYRMCSPDYRGSKNRLSDMDWNTCRQNLANWADKGALQLNKLNPALKSILRRNTTMLIRIK</sequence>
<organism evidence="1 2">
    <name type="scientific">Bacteroides uniformis</name>
    <dbReference type="NCBI Taxonomy" id="820"/>
    <lineage>
        <taxon>Bacteria</taxon>
        <taxon>Pseudomonadati</taxon>
        <taxon>Bacteroidota</taxon>
        <taxon>Bacteroidia</taxon>
        <taxon>Bacteroidales</taxon>
        <taxon>Bacteroidaceae</taxon>
        <taxon>Bacteroides</taxon>
    </lineage>
</organism>
<protein>
    <submittedName>
        <fullName evidence="1">Uncharacterized protein</fullName>
    </submittedName>
</protein>